<dbReference type="SUPFAM" id="SSF46689">
    <property type="entry name" value="Homeodomain-like"/>
    <property type="match status" value="1"/>
</dbReference>
<dbReference type="InterPro" id="IPR001647">
    <property type="entry name" value="HTH_TetR"/>
</dbReference>
<keyword evidence="1 2" id="KW-0238">DNA-binding</keyword>
<feature type="DNA-binding region" description="H-T-H motif" evidence="2">
    <location>
        <begin position="29"/>
        <end position="48"/>
    </location>
</feature>
<dbReference type="PROSITE" id="PS50977">
    <property type="entry name" value="HTH_TETR_2"/>
    <property type="match status" value="1"/>
</dbReference>
<sequence length="172" mass="20332">MDLRTERTLQWIEQAFIDGVVTDGFDKVTVSQIATAANISRKTFYAHYLDKYDLAEKLADTLLAQYETSLNERLTNREADLQDMVDMLISDEHEGRLLRALLTIHTEEFDFEHRFGRLLSDRIRAYWHTDDELEQEILVSYALTTIRHYAWSGEAFSRERQHRIVQRLANMF</sequence>
<proteinExistence type="predicted"/>
<protein>
    <submittedName>
        <fullName evidence="4">TetR/AcrR family transcriptional regulator</fullName>
    </submittedName>
</protein>
<dbReference type="Gene3D" id="1.10.357.10">
    <property type="entry name" value="Tetracycline Repressor, domain 2"/>
    <property type="match status" value="1"/>
</dbReference>
<dbReference type="EMBL" id="JBHTOP010000029">
    <property type="protein sequence ID" value="MFD1673080.1"/>
    <property type="molecule type" value="Genomic_DNA"/>
</dbReference>
<evidence type="ECO:0000313" key="4">
    <source>
        <dbReference type="EMBL" id="MFD1673080.1"/>
    </source>
</evidence>
<keyword evidence="5" id="KW-1185">Reference proteome</keyword>
<feature type="domain" description="HTH tetR-type" evidence="3">
    <location>
        <begin position="6"/>
        <end position="66"/>
    </location>
</feature>
<evidence type="ECO:0000256" key="2">
    <source>
        <dbReference type="PROSITE-ProRule" id="PRU00335"/>
    </source>
</evidence>
<evidence type="ECO:0000313" key="5">
    <source>
        <dbReference type="Proteomes" id="UP001597267"/>
    </source>
</evidence>
<reference evidence="5" key="1">
    <citation type="journal article" date="2019" name="Int. J. Syst. Evol. Microbiol.">
        <title>The Global Catalogue of Microorganisms (GCM) 10K type strain sequencing project: providing services to taxonomists for standard genome sequencing and annotation.</title>
        <authorList>
            <consortium name="The Broad Institute Genomics Platform"/>
            <consortium name="The Broad Institute Genome Sequencing Center for Infectious Disease"/>
            <person name="Wu L."/>
            <person name="Ma J."/>
        </authorList>
    </citation>
    <scope>NUCLEOTIDE SEQUENCE [LARGE SCALE GENOMIC DNA]</scope>
    <source>
        <strain evidence="5">CCM 8896</strain>
    </source>
</reference>
<organism evidence="4 5">
    <name type="scientific">Agrilactobacillus yilanensis</name>
    <dbReference type="NCBI Taxonomy" id="2485997"/>
    <lineage>
        <taxon>Bacteria</taxon>
        <taxon>Bacillati</taxon>
        <taxon>Bacillota</taxon>
        <taxon>Bacilli</taxon>
        <taxon>Lactobacillales</taxon>
        <taxon>Lactobacillaceae</taxon>
        <taxon>Agrilactobacillus</taxon>
    </lineage>
</organism>
<dbReference type="Pfam" id="PF00440">
    <property type="entry name" value="TetR_N"/>
    <property type="match status" value="1"/>
</dbReference>
<evidence type="ECO:0000256" key="1">
    <source>
        <dbReference type="ARBA" id="ARBA00023125"/>
    </source>
</evidence>
<dbReference type="Proteomes" id="UP001597267">
    <property type="component" value="Unassembled WGS sequence"/>
</dbReference>
<dbReference type="RefSeq" id="WP_125715606.1">
    <property type="nucleotide sequence ID" value="NZ_JBHTOP010000029.1"/>
</dbReference>
<name>A0ABW4JAU9_9LACO</name>
<dbReference type="PANTHER" id="PTHR43479:SF7">
    <property type="entry name" value="TETR-FAMILY TRANSCRIPTIONAL REGULATOR"/>
    <property type="match status" value="1"/>
</dbReference>
<dbReference type="InterPro" id="IPR050624">
    <property type="entry name" value="HTH-type_Tx_Regulator"/>
</dbReference>
<dbReference type="PANTHER" id="PTHR43479">
    <property type="entry name" value="ACREF/ENVCD OPERON REPRESSOR-RELATED"/>
    <property type="match status" value="1"/>
</dbReference>
<evidence type="ECO:0000259" key="3">
    <source>
        <dbReference type="PROSITE" id="PS50977"/>
    </source>
</evidence>
<gene>
    <name evidence="4" type="ORF">ACFQ5M_13530</name>
</gene>
<accession>A0ABW4JAU9</accession>
<dbReference type="InterPro" id="IPR009057">
    <property type="entry name" value="Homeodomain-like_sf"/>
</dbReference>
<comment type="caution">
    <text evidence="4">The sequence shown here is derived from an EMBL/GenBank/DDBJ whole genome shotgun (WGS) entry which is preliminary data.</text>
</comment>